<evidence type="ECO:0008006" key="3">
    <source>
        <dbReference type="Google" id="ProtNLM"/>
    </source>
</evidence>
<reference evidence="1 2" key="1">
    <citation type="submission" date="2021-06" db="EMBL/GenBank/DDBJ databases">
        <authorList>
            <person name="Sun Q."/>
            <person name="Li D."/>
        </authorList>
    </citation>
    <scope>NUCLEOTIDE SEQUENCE [LARGE SCALE GENOMIC DNA]</scope>
    <source>
        <strain evidence="1 2">MSJ-40</strain>
    </source>
</reference>
<organism evidence="1 2">
    <name type="scientific">Tissierella simiarum</name>
    <dbReference type="NCBI Taxonomy" id="2841534"/>
    <lineage>
        <taxon>Bacteria</taxon>
        <taxon>Bacillati</taxon>
        <taxon>Bacillota</taxon>
        <taxon>Tissierellia</taxon>
        <taxon>Tissierellales</taxon>
        <taxon>Tissierellaceae</taxon>
        <taxon>Tissierella</taxon>
    </lineage>
</organism>
<keyword evidence="2" id="KW-1185">Reference proteome</keyword>
<dbReference type="RefSeq" id="WP_216516470.1">
    <property type="nucleotide sequence ID" value="NZ_JAHLPM010000002.1"/>
</dbReference>
<name>A0ABS6E1V7_9FIRM</name>
<comment type="caution">
    <text evidence="1">The sequence shown here is derived from an EMBL/GenBank/DDBJ whole genome shotgun (WGS) entry which is preliminary data.</text>
</comment>
<proteinExistence type="predicted"/>
<dbReference type="EMBL" id="JAHLPM010000002">
    <property type="protein sequence ID" value="MBU5436891.1"/>
    <property type="molecule type" value="Genomic_DNA"/>
</dbReference>
<gene>
    <name evidence="1" type="ORF">KQI42_02655</name>
</gene>
<sequence length="97" mass="10951">MVVHIDEEKEVMEYWNKKGILCSDMETATLLTLSKLRKVRAGSILNNVVKYESDVKTGIEDYVKEGATPLEGEKREILVALESLIKIHQNNEGCNSL</sequence>
<protein>
    <recommendedName>
        <fullName evidence="3">Uridine phosphorylase</fullName>
    </recommendedName>
</protein>
<accession>A0ABS6E1V7</accession>
<dbReference type="Proteomes" id="UP000749471">
    <property type="component" value="Unassembled WGS sequence"/>
</dbReference>
<evidence type="ECO:0000313" key="2">
    <source>
        <dbReference type="Proteomes" id="UP000749471"/>
    </source>
</evidence>
<evidence type="ECO:0000313" key="1">
    <source>
        <dbReference type="EMBL" id="MBU5436891.1"/>
    </source>
</evidence>